<feature type="domain" description="Peptidase M48" evidence="13">
    <location>
        <begin position="134"/>
        <end position="333"/>
    </location>
</feature>
<evidence type="ECO:0000256" key="7">
    <source>
        <dbReference type="ARBA" id="ARBA00022833"/>
    </source>
</evidence>
<feature type="transmembrane region" description="Helical" evidence="12">
    <location>
        <begin position="21"/>
        <end position="42"/>
    </location>
</feature>
<dbReference type="PANTHER" id="PTHR43221">
    <property type="entry name" value="PROTEASE HTPX"/>
    <property type="match status" value="1"/>
</dbReference>
<keyword evidence="5" id="KW-0479">Metal-binding</keyword>
<dbReference type="GO" id="GO:0006508">
    <property type="term" value="P:proteolysis"/>
    <property type="evidence" value="ECO:0007669"/>
    <property type="project" value="UniProtKB-KW"/>
</dbReference>
<feature type="transmembrane region" description="Helical" evidence="12">
    <location>
        <begin position="714"/>
        <end position="742"/>
    </location>
</feature>
<dbReference type="Proteomes" id="UP000252698">
    <property type="component" value="Chromosome"/>
</dbReference>
<evidence type="ECO:0000256" key="9">
    <source>
        <dbReference type="ARBA" id="ARBA00023049"/>
    </source>
</evidence>
<dbReference type="AlphaFoldDB" id="A0A2Z5JNG6"/>
<sequence>MGAGSPVGVQHPFRLPSGTSLRFALLILSTSVAMATQLGSLVRTVTYFGFGSGGLGSIAESLECASENFAEDATDPAAFARRCGLEAEFGGSGSTVELAALAALWLAVGIAYWLLPLYRLRRRRLRPFRPDAYPDIQRTLTELMALAELRCSVRFVVDLRDQRLTGIAFGRIGRRHVMLSGGLLRMHGIDPEAFRMIVLHELAHLRNRDVDIAFLTLICYRLFVFAVAIPMAVLAPFSLLVGWTLLPSSAIFQVLLIAAQCALAVTVAHAGSAVLRSRELYADARVAVWTRGAHSLRRLLAAQHGIERTAPRRPLFRRTHPSAAKRLAALSDTSLLFHFSPWEAFGLALSCSLVYLQVAQWTEDAAGLTSHDGVLSALAPAVLLGGSVAAGIWRVTLAAHLNHARWAGAHRTGLAVGCGLAAGTFGDEQHYTAFALGVADPLAVQLSWWLLLGVVGYGFVRWNAVTARAWAPVVLAARRPLAPIVACCAAGVALLSIWLGHVYPAGVPGFGLLTLPSPLNLLPTPLDYLGYVFSTIAVITPSLAVIAVVGATAALPLAAPLGVRVLHRMRGDAPTAGPGRFLLWPPSAEASAALLAPPRLHPVRALVSGVVFGAAAGFGLWVEHVVNALVFPWPIQWVGGVFTLYTVPVAMLLQLAVGFFVAWRNAHNELRALHGVLAALGAGLLLPLASFTSRDHFACVRWGTDHPACGSDPLSGMGFITVAITAWTAAIALVLLPTWAALHDGIRQQGPPRRPGSSPLPHPPRAW</sequence>
<gene>
    <name evidence="14" type="ORF">C5746_38830</name>
</gene>
<dbReference type="InterPro" id="IPR050083">
    <property type="entry name" value="HtpX_protease"/>
</dbReference>
<evidence type="ECO:0000256" key="6">
    <source>
        <dbReference type="ARBA" id="ARBA00022801"/>
    </source>
</evidence>
<evidence type="ECO:0000313" key="14">
    <source>
        <dbReference type="EMBL" id="AXE81902.1"/>
    </source>
</evidence>
<keyword evidence="10 12" id="KW-0472">Membrane</keyword>
<protein>
    <recommendedName>
        <fullName evidence="13">Peptidase M48 domain-containing protein</fullName>
    </recommendedName>
</protein>
<dbReference type="EMBL" id="CP027306">
    <property type="protein sequence ID" value="AXE81902.1"/>
    <property type="molecule type" value="Genomic_DNA"/>
</dbReference>
<evidence type="ECO:0000256" key="5">
    <source>
        <dbReference type="ARBA" id="ARBA00022723"/>
    </source>
</evidence>
<comment type="cofactor">
    <cofactor evidence="1">
        <name>Zn(2+)</name>
        <dbReference type="ChEBI" id="CHEBI:29105"/>
    </cofactor>
</comment>
<evidence type="ECO:0000313" key="15">
    <source>
        <dbReference type="Proteomes" id="UP000252698"/>
    </source>
</evidence>
<evidence type="ECO:0000256" key="2">
    <source>
        <dbReference type="ARBA" id="ARBA00022475"/>
    </source>
</evidence>
<feature type="transmembrane region" description="Helical" evidence="12">
    <location>
        <begin position="528"/>
        <end position="561"/>
    </location>
</feature>
<name>A0A2Z5JNG6_STRAR</name>
<dbReference type="KEGG" id="sata:C5746_38830"/>
<keyword evidence="8 12" id="KW-1133">Transmembrane helix</keyword>
<feature type="transmembrane region" description="Helical" evidence="12">
    <location>
        <begin position="675"/>
        <end position="694"/>
    </location>
</feature>
<evidence type="ECO:0000256" key="8">
    <source>
        <dbReference type="ARBA" id="ARBA00022989"/>
    </source>
</evidence>
<evidence type="ECO:0000256" key="4">
    <source>
        <dbReference type="ARBA" id="ARBA00022692"/>
    </source>
</evidence>
<feature type="transmembrane region" description="Helical" evidence="12">
    <location>
        <begin position="603"/>
        <end position="622"/>
    </location>
</feature>
<evidence type="ECO:0000256" key="3">
    <source>
        <dbReference type="ARBA" id="ARBA00022670"/>
    </source>
</evidence>
<organism evidence="14 15">
    <name type="scientific">Streptomyces atratus</name>
    <dbReference type="NCBI Taxonomy" id="1893"/>
    <lineage>
        <taxon>Bacteria</taxon>
        <taxon>Bacillati</taxon>
        <taxon>Actinomycetota</taxon>
        <taxon>Actinomycetes</taxon>
        <taxon>Kitasatosporales</taxon>
        <taxon>Streptomycetaceae</taxon>
        <taxon>Streptomyces</taxon>
    </lineage>
</organism>
<accession>A0A2Z5JNG6</accession>
<evidence type="ECO:0000256" key="12">
    <source>
        <dbReference type="SAM" id="Phobius"/>
    </source>
</evidence>
<evidence type="ECO:0000256" key="10">
    <source>
        <dbReference type="ARBA" id="ARBA00023136"/>
    </source>
</evidence>
<dbReference type="InterPro" id="IPR001915">
    <property type="entry name" value="Peptidase_M48"/>
</dbReference>
<feature type="compositionally biased region" description="Pro residues" evidence="11">
    <location>
        <begin position="752"/>
        <end position="767"/>
    </location>
</feature>
<keyword evidence="6" id="KW-0378">Hydrolase</keyword>
<dbReference type="Gene3D" id="3.30.2010.10">
    <property type="entry name" value="Metalloproteases ('zincins'), catalytic domain"/>
    <property type="match status" value="1"/>
</dbReference>
<feature type="transmembrane region" description="Helical" evidence="12">
    <location>
        <begin position="442"/>
        <end position="460"/>
    </location>
</feature>
<keyword evidence="9" id="KW-0482">Metalloprotease</keyword>
<dbReference type="GO" id="GO:0046872">
    <property type="term" value="F:metal ion binding"/>
    <property type="evidence" value="ECO:0007669"/>
    <property type="project" value="UniProtKB-KW"/>
</dbReference>
<keyword evidence="3" id="KW-0645">Protease</keyword>
<evidence type="ECO:0000259" key="13">
    <source>
        <dbReference type="Pfam" id="PF01435"/>
    </source>
</evidence>
<feature type="transmembrane region" description="Helical" evidence="12">
    <location>
        <begin position="98"/>
        <end position="118"/>
    </location>
</feature>
<feature type="transmembrane region" description="Helical" evidence="12">
    <location>
        <begin position="212"/>
        <end position="238"/>
    </location>
</feature>
<keyword evidence="2" id="KW-1003">Cell membrane</keyword>
<feature type="transmembrane region" description="Helical" evidence="12">
    <location>
        <begin position="481"/>
        <end position="503"/>
    </location>
</feature>
<feature type="region of interest" description="Disordered" evidence="11">
    <location>
        <begin position="747"/>
        <end position="767"/>
    </location>
</feature>
<proteinExistence type="predicted"/>
<dbReference type="PANTHER" id="PTHR43221:SF2">
    <property type="entry name" value="PROTEASE HTPX HOMOLOG"/>
    <property type="match status" value="1"/>
</dbReference>
<feature type="transmembrane region" description="Helical" evidence="12">
    <location>
        <begin position="377"/>
        <end position="396"/>
    </location>
</feature>
<feature type="transmembrane region" description="Helical" evidence="12">
    <location>
        <begin position="408"/>
        <end position="426"/>
    </location>
</feature>
<dbReference type="Pfam" id="PF01435">
    <property type="entry name" value="Peptidase_M48"/>
    <property type="match status" value="1"/>
</dbReference>
<dbReference type="GO" id="GO:0004222">
    <property type="term" value="F:metalloendopeptidase activity"/>
    <property type="evidence" value="ECO:0007669"/>
    <property type="project" value="InterPro"/>
</dbReference>
<evidence type="ECO:0000256" key="11">
    <source>
        <dbReference type="SAM" id="MobiDB-lite"/>
    </source>
</evidence>
<feature type="transmembrane region" description="Helical" evidence="12">
    <location>
        <begin position="335"/>
        <end position="357"/>
    </location>
</feature>
<keyword evidence="4 12" id="KW-0812">Transmembrane</keyword>
<evidence type="ECO:0000256" key="1">
    <source>
        <dbReference type="ARBA" id="ARBA00001947"/>
    </source>
</evidence>
<feature type="transmembrane region" description="Helical" evidence="12">
    <location>
        <begin position="642"/>
        <end position="663"/>
    </location>
</feature>
<keyword evidence="7" id="KW-0862">Zinc</keyword>
<feature type="transmembrane region" description="Helical" evidence="12">
    <location>
        <begin position="250"/>
        <end position="275"/>
    </location>
</feature>
<reference evidence="14 15" key="1">
    <citation type="journal article" date="2018" name="Front. Microbiol.">
        <title>Genome Sequencing of Streptomyces atratus SCSIOZH16 and Activation Production of Nocardamine via Metabolic Engineering.</title>
        <authorList>
            <person name="Li Y."/>
            <person name="Zhang C."/>
            <person name="Liu C."/>
            <person name="Ju J."/>
            <person name="Ma J."/>
        </authorList>
    </citation>
    <scope>NUCLEOTIDE SEQUENCE [LARGE SCALE GENOMIC DNA]</scope>
    <source>
        <strain evidence="14 15">SCSIO_ZH16</strain>
    </source>
</reference>